<gene>
    <name evidence="1" type="ORF">X943_000030</name>
</gene>
<dbReference type="AlphaFoldDB" id="A0AAD9GE62"/>
<evidence type="ECO:0000313" key="1">
    <source>
        <dbReference type="EMBL" id="KAK1936814.1"/>
    </source>
</evidence>
<accession>A0AAD9GE62</accession>
<comment type="caution">
    <text evidence="1">The sequence shown here is derived from an EMBL/GenBank/DDBJ whole genome shotgun (WGS) entry which is preliminary data.</text>
</comment>
<dbReference type="Proteomes" id="UP001195914">
    <property type="component" value="Unassembled WGS sequence"/>
</dbReference>
<name>A0AAD9GE62_BABDI</name>
<dbReference type="EMBL" id="JAHBMH010000041">
    <property type="protein sequence ID" value="KAK1936814.1"/>
    <property type="molecule type" value="Genomic_DNA"/>
</dbReference>
<reference evidence="1" key="2">
    <citation type="submission" date="2021-05" db="EMBL/GenBank/DDBJ databases">
        <authorList>
            <person name="Pain A."/>
        </authorList>
    </citation>
    <scope>NUCLEOTIDE SEQUENCE</scope>
    <source>
        <strain evidence="1">1802A</strain>
    </source>
</reference>
<keyword evidence="2" id="KW-1185">Reference proteome</keyword>
<proteinExistence type="predicted"/>
<reference evidence="1" key="1">
    <citation type="journal article" date="2014" name="Nucleic Acids Res.">
        <title>The evolutionary dynamics of variant antigen genes in Babesia reveal a history of genomic innovation underlying host-parasite interaction.</title>
        <authorList>
            <person name="Jackson A.P."/>
            <person name="Otto T.D."/>
            <person name="Darby A."/>
            <person name="Ramaprasad A."/>
            <person name="Xia D."/>
            <person name="Echaide I.E."/>
            <person name="Farber M."/>
            <person name="Gahlot S."/>
            <person name="Gamble J."/>
            <person name="Gupta D."/>
            <person name="Gupta Y."/>
            <person name="Jackson L."/>
            <person name="Malandrin L."/>
            <person name="Malas T.B."/>
            <person name="Moussa E."/>
            <person name="Nair M."/>
            <person name="Reid A.J."/>
            <person name="Sanders M."/>
            <person name="Sharma J."/>
            <person name="Tracey A."/>
            <person name="Quail M.A."/>
            <person name="Weir W."/>
            <person name="Wastling J.M."/>
            <person name="Hall N."/>
            <person name="Willadsen P."/>
            <person name="Lingelbach K."/>
            <person name="Shiels B."/>
            <person name="Tait A."/>
            <person name="Berriman M."/>
            <person name="Allred D.R."/>
            <person name="Pain A."/>
        </authorList>
    </citation>
    <scope>NUCLEOTIDE SEQUENCE</scope>
    <source>
        <strain evidence="1">1802A</strain>
    </source>
</reference>
<protein>
    <submittedName>
        <fullName evidence="1">Uncharacterized protein</fullName>
    </submittedName>
</protein>
<evidence type="ECO:0000313" key="2">
    <source>
        <dbReference type="Proteomes" id="UP001195914"/>
    </source>
</evidence>
<organism evidence="1 2">
    <name type="scientific">Babesia divergens</name>
    <dbReference type="NCBI Taxonomy" id="32595"/>
    <lineage>
        <taxon>Eukaryota</taxon>
        <taxon>Sar</taxon>
        <taxon>Alveolata</taxon>
        <taxon>Apicomplexa</taxon>
        <taxon>Aconoidasida</taxon>
        <taxon>Piroplasmida</taxon>
        <taxon>Babesiidae</taxon>
        <taxon>Babesia</taxon>
    </lineage>
</organism>
<sequence length="99" mass="10652">MAGQSVIPRTGEQQKDKNLLEGFGRVMRNDLFNQRGHSLAIIGLMKLPLGEPPSDKVVGARRLSKPIVKILAGAINILSTPMPSLDSTAVIGTHKIQIV</sequence>